<reference evidence="2" key="1">
    <citation type="submission" date="2020-11" db="EMBL/GenBank/DDBJ databases">
        <authorList>
            <consortium name="DOE Joint Genome Institute"/>
            <person name="Ahrendt S."/>
            <person name="Riley R."/>
            <person name="Andreopoulos W."/>
            <person name="LaButti K."/>
            <person name="Pangilinan J."/>
            <person name="Ruiz-duenas F.J."/>
            <person name="Barrasa J.M."/>
            <person name="Sanchez-Garcia M."/>
            <person name="Camarero S."/>
            <person name="Miyauchi S."/>
            <person name="Serrano A."/>
            <person name="Linde D."/>
            <person name="Babiker R."/>
            <person name="Drula E."/>
            <person name="Ayuso-Fernandez I."/>
            <person name="Pacheco R."/>
            <person name="Padilla G."/>
            <person name="Ferreira P."/>
            <person name="Barriuso J."/>
            <person name="Kellner H."/>
            <person name="Castanera R."/>
            <person name="Alfaro M."/>
            <person name="Ramirez L."/>
            <person name="Pisabarro A.G."/>
            <person name="Kuo A."/>
            <person name="Tritt A."/>
            <person name="Lipzen A."/>
            <person name="He G."/>
            <person name="Yan M."/>
            <person name="Ng V."/>
            <person name="Cullen D."/>
            <person name="Martin F."/>
            <person name="Rosso M.-N."/>
            <person name="Henrissat B."/>
            <person name="Hibbett D."/>
            <person name="Martinez A.T."/>
            <person name="Grigoriev I.V."/>
        </authorList>
    </citation>
    <scope>NUCLEOTIDE SEQUENCE</scope>
    <source>
        <strain evidence="2">AH 44721</strain>
    </source>
</reference>
<gene>
    <name evidence="2" type="ORF">CPB84DRAFT_1347158</name>
</gene>
<dbReference type="Proteomes" id="UP000724874">
    <property type="component" value="Unassembled WGS sequence"/>
</dbReference>
<feature type="compositionally biased region" description="Polar residues" evidence="1">
    <location>
        <begin position="177"/>
        <end position="190"/>
    </location>
</feature>
<accession>A0A9P5NZN4</accession>
<proteinExistence type="predicted"/>
<protein>
    <submittedName>
        <fullName evidence="2">Uncharacterized protein</fullName>
    </submittedName>
</protein>
<evidence type="ECO:0000313" key="2">
    <source>
        <dbReference type="EMBL" id="KAF8910027.1"/>
    </source>
</evidence>
<evidence type="ECO:0000313" key="3">
    <source>
        <dbReference type="Proteomes" id="UP000724874"/>
    </source>
</evidence>
<dbReference type="AlphaFoldDB" id="A0A9P5NZN4"/>
<dbReference type="OrthoDB" id="3032312at2759"/>
<comment type="caution">
    <text evidence="2">The sequence shown here is derived from an EMBL/GenBank/DDBJ whole genome shotgun (WGS) entry which is preliminary data.</text>
</comment>
<organism evidence="2 3">
    <name type="scientific">Gymnopilus junonius</name>
    <name type="common">Spectacular rustgill mushroom</name>
    <name type="synonym">Gymnopilus spectabilis subsp. junonius</name>
    <dbReference type="NCBI Taxonomy" id="109634"/>
    <lineage>
        <taxon>Eukaryota</taxon>
        <taxon>Fungi</taxon>
        <taxon>Dikarya</taxon>
        <taxon>Basidiomycota</taxon>
        <taxon>Agaricomycotina</taxon>
        <taxon>Agaricomycetes</taxon>
        <taxon>Agaricomycetidae</taxon>
        <taxon>Agaricales</taxon>
        <taxon>Agaricineae</taxon>
        <taxon>Hymenogastraceae</taxon>
        <taxon>Gymnopilus</taxon>
    </lineage>
</organism>
<dbReference type="EMBL" id="JADNYJ010000007">
    <property type="protein sequence ID" value="KAF8910027.1"/>
    <property type="molecule type" value="Genomic_DNA"/>
</dbReference>
<keyword evidence="3" id="KW-1185">Reference proteome</keyword>
<sequence>MNWQGSNNPTLGYNSPQALHGHMNCSCCDEPSGESSSSAYAKNAVNRYSLQAGSPSDLPDLYYDQNWPSPNSTTSSNVISTPPPDWQMQWYQTEPPYISNHTQCLPLQQGIPYYPRQVVRPTVPPINTNCSSKRRIVLHSSVYFNHEDCGPLQQVSACFSPHTQPSLDTYASPISGRPSQSTLTSSTNSPYDLLSAPPPYPPHPPLKIHQPRPFRRIPIVSLSDLASASEDLSVSPHSKRANLKDAHGMHVGPGSLYSTTFSGGVLQLSTQSNTQPFYTASDGYRSGLAETPKSKAGATIHYKWKTTYITNQDTDHK</sequence>
<evidence type="ECO:0000256" key="1">
    <source>
        <dbReference type="SAM" id="MobiDB-lite"/>
    </source>
</evidence>
<name>A0A9P5NZN4_GYMJU</name>
<feature type="region of interest" description="Disordered" evidence="1">
    <location>
        <begin position="169"/>
        <end position="205"/>
    </location>
</feature>
<feature type="compositionally biased region" description="Pro residues" evidence="1">
    <location>
        <begin position="196"/>
        <end position="205"/>
    </location>
</feature>